<sequence>MIMPPEEIWRLMRERYYLGNTDEVLLGSTREQVKRRMHRVRHTHYGGNYHGVVEVSPLSLTLVGGFPFFKFHQVYTDGVNLERVIGWAHPDLHERLKCKNSSLFIDGTFRCVPHGFYQCFIVMVHDFATALFLPVFFVLCTSKTQDMYWNVINAVVIACNEKLLPETVVCDFESALIDAESVQFKDARVVGCYFYFKQTCMRYMETKVMIASDAVKIAMAPGFLDLLTVIPQHKIGGPGVRCVTRKFEARCLELSVVYSRMKWEKFWRNYKKT</sequence>
<dbReference type="EMBL" id="JASMQC010000019">
    <property type="protein sequence ID" value="KAK1937824.1"/>
    <property type="molecule type" value="Genomic_DNA"/>
</dbReference>
<evidence type="ECO:0000313" key="3">
    <source>
        <dbReference type="EMBL" id="KAK1937824.1"/>
    </source>
</evidence>
<reference evidence="3" key="1">
    <citation type="submission" date="2023-08" db="EMBL/GenBank/DDBJ databases">
        <title>Reference Genome Resource for the Citrus Pathogen Phytophthora citrophthora.</title>
        <authorList>
            <person name="Moller H."/>
            <person name="Coetzee B."/>
            <person name="Rose L.J."/>
            <person name="Van Niekerk J.M."/>
        </authorList>
    </citation>
    <scope>NUCLEOTIDE SEQUENCE</scope>
    <source>
        <strain evidence="3">STE-U-9442</strain>
    </source>
</reference>
<feature type="transmembrane region" description="Helical" evidence="1">
    <location>
        <begin position="115"/>
        <end position="139"/>
    </location>
</feature>
<protein>
    <recommendedName>
        <fullName evidence="2">MULE transposase domain-containing protein</fullName>
    </recommendedName>
</protein>
<gene>
    <name evidence="3" type="ORF">P3T76_009561</name>
</gene>
<accession>A0AAD9LJP6</accession>
<proteinExistence type="predicted"/>
<name>A0AAD9LJP6_9STRA</name>
<dbReference type="Pfam" id="PF10551">
    <property type="entry name" value="MULE"/>
    <property type="match status" value="1"/>
</dbReference>
<evidence type="ECO:0000256" key="1">
    <source>
        <dbReference type="SAM" id="Phobius"/>
    </source>
</evidence>
<keyword evidence="4" id="KW-1185">Reference proteome</keyword>
<comment type="caution">
    <text evidence="3">The sequence shown here is derived from an EMBL/GenBank/DDBJ whole genome shotgun (WGS) entry which is preliminary data.</text>
</comment>
<keyword evidence="1" id="KW-0812">Transmembrane</keyword>
<organism evidence="3 4">
    <name type="scientific">Phytophthora citrophthora</name>
    <dbReference type="NCBI Taxonomy" id="4793"/>
    <lineage>
        <taxon>Eukaryota</taxon>
        <taxon>Sar</taxon>
        <taxon>Stramenopiles</taxon>
        <taxon>Oomycota</taxon>
        <taxon>Peronosporomycetes</taxon>
        <taxon>Peronosporales</taxon>
        <taxon>Peronosporaceae</taxon>
        <taxon>Phytophthora</taxon>
    </lineage>
</organism>
<dbReference type="InterPro" id="IPR018289">
    <property type="entry name" value="MULE_transposase_dom"/>
</dbReference>
<keyword evidence="1" id="KW-1133">Transmembrane helix</keyword>
<dbReference type="AlphaFoldDB" id="A0AAD9LJP6"/>
<evidence type="ECO:0000259" key="2">
    <source>
        <dbReference type="Pfam" id="PF10551"/>
    </source>
</evidence>
<feature type="domain" description="MULE transposase" evidence="2">
    <location>
        <begin position="103"/>
        <end position="198"/>
    </location>
</feature>
<evidence type="ECO:0000313" key="4">
    <source>
        <dbReference type="Proteomes" id="UP001259832"/>
    </source>
</evidence>
<dbReference type="Proteomes" id="UP001259832">
    <property type="component" value="Unassembled WGS sequence"/>
</dbReference>
<keyword evidence="1" id="KW-0472">Membrane</keyword>